<evidence type="ECO:0000313" key="5">
    <source>
        <dbReference type="Proteomes" id="UP000054321"/>
    </source>
</evidence>
<feature type="domain" description="Enoyl reductase (ER)" evidence="3">
    <location>
        <begin position="12"/>
        <end position="359"/>
    </location>
</feature>
<dbReference type="InParanoid" id="A0A0C3GUB9"/>
<name>A0A0C3GUB9_OIDMZ</name>
<evidence type="ECO:0000259" key="3">
    <source>
        <dbReference type="SMART" id="SM00829"/>
    </source>
</evidence>
<reference evidence="5" key="2">
    <citation type="submission" date="2015-01" db="EMBL/GenBank/DDBJ databases">
        <title>Evolutionary Origins and Diversification of the Mycorrhizal Mutualists.</title>
        <authorList>
            <consortium name="DOE Joint Genome Institute"/>
            <consortium name="Mycorrhizal Genomics Consortium"/>
            <person name="Kohler A."/>
            <person name="Kuo A."/>
            <person name="Nagy L.G."/>
            <person name="Floudas D."/>
            <person name="Copeland A."/>
            <person name="Barry K.W."/>
            <person name="Cichocki N."/>
            <person name="Veneault-Fourrey C."/>
            <person name="LaButti K."/>
            <person name="Lindquist E.A."/>
            <person name="Lipzen A."/>
            <person name="Lundell T."/>
            <person name="Morin E."/>
            <person name="Murat C."/>
            <person name="Riley R."/>
            <person name="Ohm R."/>
            <person name="Sun H."/>
            <person name="Tunlid A."/>
            <person name="Henrissat B."/>
            <person name="Grigoriev I.V."/>
            <person name="Hibbett D.S."/>
            <person name="Martin F."/>
        </authorList>
    </citation>
    <scope>NUCLEOTIDE SEQUENCE [LARGE SCALE GENOMIC DNA]</scope>
    <source>
        <strain evidence="5">Zn</strain>
    </source>
</reference>
<sequence>MKALVSNRILASRLLNMGFNKPRGPGCEVRDVPKPTIEPHEILVRVRAVAVNPTDFKHADIVSPPNSILGCDYAGEVVEIGAQAPGNWAMGDRVAGAVHGGLYSDRGAFAEYLKVDGDLAFKVPEGMTDEDAATLGVSIGTAMLALNQRLGIPWPSILKGSGRKDFVEGFPVLIYSGATTAGLMAIQFAKAAGCTVVVTASPRSFDLVKKYGADHVFDYRSKDVVAVITKQFPNITAALDCYSEAGSTEICAQVLKNKGGKVVTLLMDAKAKTPGVEVENIMAYTLMGKPFQWLAPIGPKWEARPEDRKALAELCKSGLELTKVIKPPPTRHLEGGFDGIISGLEKLRRGEASGCKFVITL</sequence>
<proteinExistence type="inferred from homology"/>
<dbReference type="Pfam" id="PF00107">
    <property type="entry name" value="ADH_zinc_N"/>
    <property type="match status" value="1"/>
</dbReference>
<accession>A0A0C3GUB9</accession>
<dbReference type="SUPFAM" id="SSF51735">
    <property type="entry name" value="NAD(P)-binding Rossmann-fold domains"/>
    <property type="match status" value="1"/>
</dbReference>
<dbReference type="InterPro" id="IPR047122">
    <property type="entry name" value="Trans-enoyl_RdTase-like"/>
</dbReference>
<dbReference type="InterPro" id="IPR011032">
    <property type="entry name" value="GroES-like_sf"/>
</dbReference>
<dbReference type="SUPFAM" id="SSF50129">
    <property type="entry name" value="GroES-like"/>
    <property type="match status" value="1"/>
</dbReference>
<keyword evidence="5" id="KW-1185">Reference proteome</keyword>
<dbReference type="Gene3D" id="3.90.180.10">
    <property type="entry name" value="Medium-chain alcohol dehydrogenases, catalytic domain"/>
    <property type="match status" value="1"/>
</dbReference>
<dbReference type="InterPro" id="IPR020843">
    <property type="entry name" value="ER"/>
</dbReference>
<evidence type="ECO:0000313" key="4">
    <source>
        <dbReference type="EMBL" id="KIM93991.1"/>
    </source>
</evidence>
<dbReference type="InterPro" id="IPR013154">
    <property type="entry name" value="ADH-like_N"/>
</dbReference>
<dbReference type="EMBL" id="KN832892">
    <property type="protein sequence ID" value="KIM93991.1"/>
    <property type="molecule type" value="Genomic_DNA"/>
</dbReference>
<dbReference type="PANTHER" id="PTHR45348">
    <property type="entry name" value="HYPOTHETICAL OXIDOREDUCTASE (EUROFUNG)"/>
    <property type="match status" value="1"/>
</dbReference>
<dbReference type="STRING" id="913774.A0A0C3GUB9"/>
<dbReference type="PANTHER" id="PTHR45348:SF7">
    <property type="entry name" value="ZINC BINDING OXIDOREDUCTASE, PUTATIVE-RELATED"/>
    <property type="match status" value="1"/>
</dbReference>
<protein>
    <recommendedName>
        <fullName evidence="3">Enoyl reductase (ER) domain-containing protein</fullName>
    </recommendedName>
</protein>
<gene>
    <name evidence="4" type="ORF">OIDMADRAFT_149623</name>
</gene>
<dbReference type="AlphaFoldDB" id="A0A0C3GUB9"/>
<comment type="similarity">
    <text evidence="1">Belongs to the zinc-containing alcohol dehydrogenase family.</text>
</comment>
<reference evidence="4 5" key="1">
    <citation type="submission" date="2014-04" db="EMBL/GenBank/DDBJ databases">
        <authorList>
            <consortium name="DOE Joint Genome Institute"/>
            <person name="Kuo A."/>
            <person name="Martino E."/>
            <person name="Perotto S."/>
            <person name="Kohler A."/>
            <person name="Nagy L.G."/>
            <person name="Floudas D."/>
            <person name="Copeland A."/>
            <person name="Barry K.W."/>
            <person name="Cichocki N."/>
            <person name="Veneault-Fourrey C."/>
            <person name="LaButti K."/>
            <person name="Lindquist E.A."/>
            <person name="Lipzen A."/>
            <person name="Lundell T."/>
            <person name="Morin E."/>
            <person name="Murat C."/>
            <person name="Sun H."/>
            <person name="Tunlid A."/>
            <person name="Henrissat B."/>
            <person name="Grigoriev I.V."/>
            <person name="Hibbett D.S."/>
            <person name="Martin F."/>
            <person name="Nordberg H.P."/>
            <person name="Cantor M.N."/>
            <person name="Hua S.X."/>
        </authorList>
    </citation>
    <scope>NUCLEOTIDE SEQUENCE [LARGE SCALE GENOMIC DNA]</scope>
    <source>
        <strain evidence="4 5">Zn</strain>
    </source>
</reference>
<evidence type="ECO:0000256" key="1">
    <source>
        <dbReference type="ARBA" id="ARBA00008072"/>
    </source>
</evidence>
<dbReference type="OrthoDB" id="9992527at2759"/>
<dbReference type="GO" id="GO:0016651">
    <property type="term" value="F:oxidoreductase activity, acting on NAD(P)H"/>
    <property type="evidence" value="ECO:0007669"/>
    <property type="project" value="InterPro"/>
</dbReference>
<dbReference type="Pfam" id="PF08240">
    <property type="entry name" value="ADH_N"/>
    <property type="match status" value="1"/>
</dbReference>
<organism evidence="4 5">
    <name type="scientific">Oidiodendron maius (strain Zn)</name>
    <dbReference type="NCBI Taxonomy" id="913774"/>
    <lineage>
        <taxon>Eukaryota</taxon>
        <taxon>Fungi</taxon>
        <taxon>Dikarya</taxon>
        <taxon>Ascomycota</taxon>
        <taxon>Pezizomycotina</taxon>
        <taxon>Leotiomycetes</taxon>
        <taxon>Leotiomycetes incertae sedis</taxon>
        <taxon>Myxotrichaceae</taxon>
        <taxon>Oidiodendron</taxon>
    </lineage>
</organism>
<dbReference type="InterPro" id="IPR013149">
    <property type="entry name" value="ADH-like_C"/>
</dbReference>
<dbReference type="HOGENOM" id="CLU_026673_16_1_1"/>
<dbReference type="SMART" id="SM00829">
    <property type="entry name" value="PKS_ER"/>
    <property type="match status" value="1"/>
</dbReference>
<dbReference type="Proteomes" id="UP000054321">
    <property type="component" value="Unassembled WGS sequence"/>
</dbReference>
<evidence type="ECO:0000256" key="2">
    <source>
        <dbReference type="ARBA" id="ARBA00023002"/>
    </source>
</evidence>
<dbReference type="Gene3D" id="3.40.50.720">
    <property type="entry name" value="NAD(P)-binding Rossmann-like Domain"/>
    <property type="match status" value="1"/>
</dbReference>
<dbReference type="InterPro" id="IPR036291">
    <property type="entry name" value="NAD(P)-bd_dom_sf"/>
</dbReference>
<dbReference type="FunCoup" id="A0A0C3GUB9">
    <property type="interactions" value="279"/>
</dbReference>
<dbReference type="CDD" id="cd08249">
    <property type="entry name" value="enoyl_reductase_like"/>
    <property type="match status" value="1"/>
</dbReference>
<keyword evidence="2" id="KW-0560">Oxidoreductase</keyword>